<feature type="domain" description="Putative Flp pilus-assembly TadG-like N-terminal" evidence="2">
    <location>
        <begin position="26"/>
        <end position="71"/>
    </location>
</feature>
<keyword evidence="1" id="KW-1133">Transmembrane helix</keyword>
<organism evidence="3 4">
    <name type="scientific">Aurantiacibacter xanthus</name>
    <dbReference type="NCBI Taxonomy" id="1784712"/>
    <lineage>
        <taxon>Bacteria</taxon>
        <taxon>Pseudomonadati</taxon>
        <taxon>Pseudomonadota</taxon>
        <taxon>Alphaproteobacteria</taxon>
        <taxon>Sphingomonadales</taxon>
        <taxon>Erythrobacteraceae</taxon>
        <taxon>Aurantiacibacter</taxon>
    </lineage>
</organism>
<evidence type="ECO:0000313" key="3">
    <source>
        <dbReference type="EMBL" id="RIV91860.1"/>
    </source>
</evidence>
<gene>
    <name evidence="3" type="ORF">D2V17_02170</name>
</gene>
<keyword evidence="1" id="KW-0812">Transmembrane</keyword>
<evidence type="ECO:0000256" key="1">
    <source>
        <dbReference type="SAM" id="Phobius"/>
    </source>
</evidence>
<dbReference type="EMBL" id="QXFM01000015">
    <property type="protein sequence ID" value="RIV91860.1"/>
    <property type="molecule type" value="Genomic_DNA"/>
</dbReference>
<keyword evidence="4" id="KW-1185">Reference proteome</keyword>
<feature type="transmembrane region" description="Helical" evidence="1">
    <location>
        <begin position="28"/>
        <end position="47"/>
    </location>
</feature>
<dbReference type="AlphaFoldDB" id="A0A3A1PDK1"/>
<reference evidence="3 4" key="1">
    <citation type="submission" date="2018-08" db="EMBL/GenBank/DDBJ databases">
        <title>Erythrobacter zhengii sp.nov., a bacterium isolated from deep-sea sediment.</title>
        <authorList>
            <person name="Fang C."/>
            <person name="Wu Y.-H."/>
            <person name="Sun C."/>
            <person name="Wang H."/>
            <person name="Cheng H."/>
            <person name="Meng F.-X."/>
            <person name="Wang C.-S."/>
            <person name="Xu X.-W."/>
        </authorList>
    </citation>
    <scope>NUCLEOTIDE SEQUENCE [LARGE SCALE GENOMIC DNA]</scope>
    <source>
        <strain evidence="3 4">CCTCC AB 2015396</strain>
    </source>
</reference>
<dbReference type="OrthoDB" id="7624353at2"/>
<accession>A0A3A1PDK1</accession>
<evidence type="ECO:0000313" key="4">
    <source>
        <dbReference type="Proteomes" id="UP000265366"/>
    </source>
</evidence>
<protein>
    <recommendedName>
        <fullName evidence="2">Putative Flp pilus-assembly TadG-like N-terminal domain-containing protein</fullName>
    </recommendedName>
</protein>
<dbReference type="Proteomes" id="UP000265366">
    <property type="component" value="Unassembled WGS sequence"/>
</dbReference>
<dbReference type="RefSeq" id="WP_119591503.1">
    <property type="nucleotide sequence ID" value="NZ_QXFM01000015.1"/>
</dbReference>
<proteinExistence type="predicted"/>
<sequence>MFARLTTTTTTTIGGLLRRLKSDCRGNVLMIFGFAVIPLTFAAGFGVDYGRAMRLETHLNAAADAAALAAVSPTMMFESDAAAKQAAVNMFETQAEQMGGYRILDVEPKVEKVTTGSGSTLGFLRKVTISYTAESINSFGGILGADTLTISGSAVASAAQPPNVDFYLAMDNSPSMLLPATSDGIAKVIAATKNSHNANGCAYACHAQMPHKDSIWIRDTQGRDVLLSTSYYTAGSPKNSWWYRWDARGEQLFDSNGNPMNSTVTVTADPVTQIVRRSYRCGWWSTCYYNETTTTTETTTTGVRYTLVDSSSGPVTINRAVTTITDKHVEVSETRYNTSSSYDTKGSPVTQPSTVYDYGYWADGFWLTHNYGKIFGSPERLQLRKDAMVAAATQLIPFAANQADDYRVTYQMQLFSFDWTRPGQSTPVRQLTGLTDVGIYNQGFSVESVFPADDYWYQNGMPTKNLDVGDRTTEMLNMLNFMNSHIPNAGNGAPGQTPQKIMFLITDGMLDQPDGSRVMGPMRSAANKELAKCSALKARGIKIAILYTQYLPESLVGDSWSQSNVAPWLPAPPSPYPVGNAGSSDQILAALQKCASPGNNGAPLVQTVTSDDNIATALRTLFSTTLQTARLIK</sequence>
<dbReference type="InterPro" id="IPR028087">
    <property type="entry name" value="Tad_N"/>
</dbReference>
<evidence type="ECO:0000259" key="2">
    <source>
        <dbReference type="Pfam" id="PF13400"/>
    </source>
</evidence>
<keyword evidence="1" id="KW-0472">Membrane</keyword>
<comment type="caution">
    <text evidence="3">The sequence shown here is derived from an EMBL/GenBank/DDBJ whole genome shotgun (WGS) entry which is preliminary data.</text>
</comment>
<dbReference type="Pfam" id="PF13400">
    <property type="entry name" value="Tad"/>
    <property type="match status" value="1"/>
</dbReference>
<name>A0A3A1PDK1_9SPHN</name>